<comment type="function">
    <text evidence="11">Part of the ABC transporter complex WtpABC involved in molybdate/tungstate import. Responsible for energy coupling to the transport system.</text>
</comment>
<accession>A0A371QZJ8</accession>
<comment type="subunit">
    <text evidence="7">The complex is composed of two ATP-binding proteins (WtpC), two transmembrane proteins (WtpB) and a solute-binding protein (WtpA).</text>
</comment>
<comment type="subcellular location">
    <subcellularLocation>
        <location evidence="1">Cell membrane</location>
    </subcellularLocation>
</comment>
<dbReference type="InterPro" id="IPR017871">
    <property type="entry name" value="ABC_transporter-like_CS"/>
</dbReference>
<gene>
    <name evidence="13" type="ORF">CGL51_05660</name>
    <name evidence="14" type="ORF">CGL52_10995</name>
</gene>
<dbReference type="SUPFAM" id="SSF50331">
    <property type="entry name" value="MOP-like"/>
    <property type="match status" value="1"/>
</dbReference>
<keyword evidence="3" id="KW-0500">Molybdenum</keyword>
<dbReference type="Pfam" id="PF08402">
    <property type="entry name" value="TOBE_2"/>
    <property type="match status" value="1"/>
</dbReference>
<dbReference type="InterPro" id="IPR027417">
    <property type="entry name" value="P-loop_NTPase"/>
</dbReference>
<keyword evidence="2" id="KW-0813">Transport</keyword>
<dbReference type="PROSITE" id="PS00211">
    <property type="entry name" value="ABC_TRANSPORTER_1"/>
    <property type="match status" value="1"/>
</dbReference>
<dbReference type="Gene3D" id="2.40.50.100">
    <property type="match status" value="1"/>
</dbReference>
<dbReference type="InterPro" id="IPR003439">
    <property type="entry name" value="ABC_transporter-like_ATP-bd"/>
</dbReference>
<dbReference type="SMART" id="SM00382">
    <property type="entry name" value="AAA"/>
    <property type="match status" value="1"/>
</dbReference>
<dbReference type="PANTHER" id="PTHR42781:SF4">
    <property type="entry name" value="SPERMIDINE_PUTRESCINE IMPORT ATP-BINDING PROTEIN POTA"/>
    <property type="match status" value="1"/>
</dbReference>
<evidence type="ECO:0000313" key="16">
    <source>
        <dbReference type="Proteomes" id="UP000257123"/>
    </source>
</evidence>
<comment type="caution">
    <text evidence="13">The sequence shown here is derived from an EMBL/GenBank/DDBJ whole genome shotgun (WGS) entry which is preliminary data.</text>
</comment>
<feature type="domain" description="ABC transporter" evidence="12">
    <location>
        <begin position="4"/>
        <end position="239"/>
    </location>
</feature>
<dbReference type="PROSITE" id="PS50893">
    <property type="entry name" value="ABC_TRANSPORTER_2"/>
    <property type="match status" value="1"/>
</dbReference>
<dbReference type="EC" id="7.3.2.6" evidence="8"/>
<sequence>MTIVRLEKLRKVFDNRVVAVDDVDLVVNHGEIMAVLGPSGCGKTTLLRLVAGLEEPTSGRIFFDDRDVTRLPTQERNTAVVPQTWALWPHMTVFENVAYGLRLRKKRERLTEGEIKRRVREVLELVELTGLEERRPFQLSGGQQQRVALARALVVRPEVLLLDEPLANLDAKLRLELREEVRRIAKKLSITAIYVTHDQEEAFAVADRVAVMNAGRIQQVGTPEEIYYKPANFFVATFVGRSNILRGRVAEAKGEAVVVDVGFPVSAISPHRLKPGDDVEVVVRPEDVYIGGGSLRCVVEEVVFLGRYYQTKLKCGGVALKAEGPRPPAAPGEEVAVEVTKAWAFKP</sequence>
<keyword evidence="5 13" id="KW-0067">ATP-binding</keyword>
<dbReference type="RefSeq" id="WP_116421050.1">
    <property type="nucleotide sequence ID" value="NZ_NMUE01000014.1"/>
</dbReference>
<evidence type="ECO:0000256" key="4">
    <source>
        <dbReference type="ARBA" id="ARBA00022741"/>
    </source>
</evidence>
<name>A0A371QZJ8_9CREN</name>
<dbReference type="GO" id="GO:1901238">
    <property type="term" value="F:ABC-type tungstate transporter activity"/>
    <property type="evidence" value="ECO:0007669"/>
    <property type="project" value="UniProtKB-EC"/>
</dbReference>
<dbReference type="Gene3D" id="3.40.50.300">
    <property type="entry name" value="P-loop containing nucleotide triphosphate hydrolases"/>
    <property type="match status" value="1"/>
</dbReference>
<proteinExistence type="inferred from homology"/>
<dbReference type="Pfam" id="PF00005">
    <property type="entry name" value="ABC_tran"/>
    <property type="match status" value="1"/>
</dbReference>
<evidence type="ECO:0000256" key="7">
    <source>
        <dbReference type="ARBA" id="ARBA00038781"/>
    </source>
</evidence>
<evidence type="ECO:0000256" key="6">
    <source>
        <dbReference type="ARBA" id="ARBA00038307"/>
    </source>
</evidence>
<dbReference type="InterPro" id="IPR008995">
    <property type="entry name" value="Mo/tungstate-bd_C_term_dom"/>
</dbReference>
<dbReference type="EMBL" id="NMUF01000038">
    <property type="protein sequence ID" value="RFA96312.1"/>
    <property type="molecule type" value="Genomic_DNA"/>
</dbReference>
<dbReference type="GO" id="GO:0043190">
    <property type="term" value="C:ATP-binding cassette (ABC) transporter complex"/>
    <property type="evidence" value="ECO:0007669"/>
    <property type="project" value="InterPro"/>
</dbReference>
<dbReference type="InterPro" id="IPR003593">
    <property type="entry name" value="AAA+_ATPase"/>
</dbReference>
<reference evidence="15 16" key="1">
    <citation type="submission" date="2017-07" db="EMBL/GenBank/DDBJ databases">
        <title>Draft genome sequence of aerobic hyperthermophilic archaea, Pyrobaculum aerophilum YKB31 and YKB32.</title>
        <authorList>
            <person name="Mochizuki T."/>
            <person name="Berliner A.J."/>
            <person name="Yoshida-Takashima Y."/>
            <person name="Takaki Y."/>
            <person name="Nunoura T."/>
            <person name="Takai K."/>
        </authorList>
    </citation>
    <scope>NUCLEOTIDE SEQUENCE [LARGE SCALE GENOMIC DNA]</scope>
    <source>
        <strain evidence="13 16">YKB31</strain>
        <strain evidence="14 15">YKB32</strain>
    </source>
</reference>
<comment type="similarity">
    <text evidence="6">Belongs to the ABC transporter superfamily. Sulfate/tungstate importer (TC 3.A.1.6) family.</text>
</comment>
<evidence type="ECO:0000256" key="5">
    <source>
        <dbReference type="ARBA" id="ARBA00022840"/>
    </source>
</evidence>
<evidence type="ECO:0000259" key="12">
    <source>
        <dbReference type="PROSITE" id="PS50893"/>
    </source>
</evidence>
<dbReference type="OrthoDB" id="18368at2157"/>
<evidence type="ECO:0000313" key="13">
    <source>
        <dbReference type="EMBL" id="RFA96195.1"/>
    </source>
</evidence>
<dbReference type="InterPro" id="IPR013611">
    <property type="entry name" value="Transp-assoc_OB_typ2"/>
</dbReference>
<evidence type="ECO:0000256" key="8">
    <source>
        <dbReference type="ARBA" id="ARBA00039025"/>
    </source>
</evidence>
<protein>
    <recommendedName>
        <fullName evidence="9">Molybdate/tungstate import ATP-binding protein WtpC</fullName>
        <ecNumber evidence="8">7.3.2.6</ecNumber>
    </recommendedName>
</protein>
<dbReference type="GO" id="GO:0005524">
    <property type="term" value="F:ATP binding"/>
    <property type="evidence" value="ECO:0007669"/>
    <property type="project" value="UniProtKB-KW"/>
</dbReference>
<dbReference type="Proteomes" id="UP000256877">
    <property type="component" value="Unassembled WGS sequence"/>
</dbReference>
<dbReference type="GO" id="GO:0016887">
    <property type="term" value="F:ATP hydrolysis activity"/>
    <property type="evidence" value="ECO:0007669"/>
    <property type="project" value="InterPro"/>
</dbReference>
<evidence type="ECO:0000313" key="15">
    <source>
        <dbReference type="Proteomes" id="UP000256877"/>
    </source>
</evidence>
<comment type="catalytic activity">
    <reaction evidence="10">
        <text>tungstate(in) + ATP + H2O = tungstate(out) + ADP + phosphate + H(+)</text>
        <dbReference type="Rhea" id="RHEA:35027"/>
        <dbReference type="ChEBI" id="CHEBI:15377"/>
        <dbReference type="ChEBI" id="CHEBI:15378"/>
        <dbReference type="ChEBI" id="CHEBI:30616"/>
        <dbReference type="ChEBI" id="CHEBI:43474"/>
        <dbReference type="ChEBI" id="CHEBI:46502"/>
        <dbReference type="ChEBI" id="CHEBI:456216"/>
        <dbReference type="EC" id="7.3.2.6"/>
    </reaction>
</comment>
<dbReference type="InterPro" id="IPR050093">
    <property type="entry name" value="ABC_SmlMolc_Importer"/>
</dbReference>
<dbReference type="SUPFAM" id="SSF52540">
    <property type="entry name" value="P-loop containing nucleoside triphosphate hydrolases"/>
    <property type="match status" value="1"/>
</dbReference>
<organism evidence="13 16">
    <name type="scientific">Pyrobaculum aerophilum</name>
    <dbReference type="NCBI Taxonomy" id="13773"/>
    <lineage>
        <taxon>Archaea</taxon>
        <taxon>Thermoproteota</taxon>
        <taxon>Thermoprotei</taxon>
        <taxon>Thermoproteales</taxon>
        <taxon>Thermoproteaceae</taxon>
        <taxon>Pyrobaculum</taxon>
    </lineage>
</organism>
<dbReference type="PANTHER" id="PTHR42781">
    <property type="entry name" value="SPERMIDINE/PUTRESCINE IMPORT ATP-BINDING PROTEIN POTA"/>
    <property type="match status" value="1"/>
</dbReference>
<evidence type="ECO:0000256" key="3">
    <source>
        <dbReference type="ARBA" id="ARBA00022505"/>
    </source>
</evidence>
<dbReference type="EMBL" id="NMUE01000014">
    <property type="protein sequence ID" value="RFA96195.1"/>
    <property type="molecule type" value="Genomic_DNA"/>
</dbReference>
<dbReference type="AlphaFoldDB" id="A0A371QZJ8"/>
<evidence type="ECO:0000256" key="9">
    <source>
        <dbReference type="ARBA" id="ARBA00041133"/>
    </source>
</evidence>
<dbReference type="FunFam" id="3.40.50.300:FF:000425">
    <property type="entry name" value="Probable ABC transporter, ATP-binding subunit"/>
    <property type="match status" value="1"/>
</dbReference>
<evidence type="ECO:0000313" key="14">
    <source>
        <dbReference type="EMBL" id="RFA96312.1"/>
    </source>
</evidence>
<dbReference type="Proteomes" id="UP000257123">
    <property type="component" value="Unassembled WGS sequence"/>
</dbReference>
<evidence type="ECO:0000256" key="10">
    <source>
        <dbReference type="ARBA" id="ARBA00047936"/>
    </source>
</evidence>
<evidence type="ECO:0000256" key="1">
    <source>
        <dbReference type="ARBA" id="ARBA00004236"/>
    </source>
</evidence>
<evidence type="ECO:0000256" key="2">
    <source>
        <dbReference type="ARBA" id="ARBA00022448"/>
    </source>
</evidence>
<evidence type="ECO:0000256" key="11">
    <source>
        <dbReference type="ARBA" id="ARBA00057369"/>
    </source>
</evidence>
<keyword evidence="4" id="KW-0547">Nucleotide-binding</keyword>